<dbReference type="KEGG" id="cvn:111129316"/>
<accession>A0A8B8DUJ9</accession>
<evidence type="ECO:0000256" key="2">
    <source>
        <dbReference type="SAM" id="MobiDB-lite"/>
    </source>
</evidence>
<dbReference type="GO" id="GO:0005739">
    <property type="term" value="C:mitochondrion"/>
    <property type="evidence" value="ECO:0007669"/>
    <property type="project" value="UniProtKB-SubCell"/>
</dbReference>
<dbReference type="Pfam" id="PF10037">
    <property type="entry name" value="MRP-S27"/>
    <property type="match status" value="1"/>
</dbReference>
<dbReference type="PANTHER" id="PTHR21393">
    <property type="entry name" value="MITOCHONDRIAL 28S RIBOSOMAL PROTEIN S27"/>
    <property type="match status" value="1"/>
</dbReference>
<evidence type="ECO:0000313" key="4">
    <source>
        <dbReference type="RefSeq" id="XP_022331318.1"/>
    </source>
</evidence>
<feature type="region of interest" description="Disordered" evidence="2">
    <location>
        <begin position="454"/>
        <end position="487"/>
    </location>
</feature>
<dbReference type="GeneID" id="111129316"/>
<evidence type="ECO:0000256" key="1">
    <source>
        <dbReference type="ARBA" id="ARBA00004173"/>
    </source>
</evidence>
<keyword evidence="3" id="KW-1185">Reference proteome</keyword>
<dbReference type="RefSeq" id="XP_022331318.1">
    <property type="nucleotide sequence ID" value="XM_022475610.1"/>
</dbReference>
<gene>
    <name evidence="4" type="primary">LOC111129316</name>
</gene>
<organism evidence="3 4">
    <name type="scientific">Crassostrea virginica</name>
    <name type="common">Eastern oyster</name>
    <dbReference type="NCBI Taxonomy" id="6565"/>
    <lineage>
        <taxon>Eukaryota</taxon>
        <taxon>Metazoa</taxon>
        <taxon>Spiralia</taxon>
        <taxon>Lophotrochozoa</taxon>
        <taxon>Mollusca</taxon>
        <taxon>Bivalvia</taxon>
        <taxon>Autobranchia</taxon>
        <taxon>Pteriomorphia</taxon>
        <taxon>Ostreida</taxon>
        <taxon>Ostreoidea</taxon>
        <taxon>Ostreidae</taxon>
        <taxon>Crassostrea</taxon>
    </lineage>
</organism>
<sequence>MWRHCRRSLALCSACNHFRYVSHRTLLSREYALQDVWENRWPSSLEKVSFGLLSMKMVENFEKFGKSSVIDMEMLAKSLQSASKENVELVENIVHRFRHSDDGYPMPDPIVNAIVRSYMDLNFAQRLVPLIKDKLNYGLMLDHYTANLLMGHFLGKNMIKEAADIAYEMMLQEDTSSMFTNYLCLYTCIKRFQQIGDEQPAEDEPIVLDEEEQWTRVNIIHRPVYDDHFDITKEHFKLGKSLYYFWKAIVSRETDPSKQDLVSHSMQFLGLGLYNKFNRALDLLESWIATAKTNKTHVLSQMQIETFRNHLEWSPTRDPNEEELELGVQTTEYVARKLYMTEEEKAACTERFEKLVEEIKSFNGVSDEDLYAYLLNSLQEQIQNTEKQETSSQAQRYEEWKTQMVELYNRELSEGRRLRKQEEIEQKMTDMAEKEELILSHEKKKEILMARVLAPRPKMRREKEELDEDELEERLKNKKSLIKKKKK</sequence>
<dbReference type="InterPro" id="IPR019266">
    <property type="entry name" value="Ribosomal_mS27"/>
</dbReference>
<comment type="subcellular location">
    <subcellularLocation>
        <location evidence="1">Mitochondrion</location>
    </subcellularLocation>
</comment>
<dbReference type="OrthoDB" id="19830at2759"/>
<feature type="compositionally biased region" description="Basic residues" evidence="2">
    <location>
        <begin position="476"/>
        <end position="487"/>
    </location>
</feature>
<dbReference type="PANTHER" id="PTHR21393:SF0">
    <property type="entry name" value="SMALL RIBOSOMAL SUBUNIT PROTEIN MS27"/>
    <property type="match status" value="1"/>
</dbReference>
<reference evidence="4" key="1">
    <citation type="submission" date="2025-08" db="UniProtKB">
        <authorList>
            <consortium name="RefSeq"/>
        </authorList>
    </citation>
    <scope>IDENTIFICATION</scope>
    <source>
        <tissue evidence="4">Whole sample</tissue>
    </source>
</reference>
<dbReference type="AlphaFoldDB" id="A0A8B8DUJ9"/>
<protein>
    <submittedName>
        <fullName evidence="4">28S ribosomal protein S27, mitochondrial-like</fullName>
    </submittedName>
</protein>
<dbReference type="InterPro" id="IPR034913">
    <property type="entry name" value="mS27/PTCD2"/>
</dbReference>
<name>A0A8B8DUJ9_CRAVI</name>
<evidence type="ECO:0000313" key="3">
    <source>
        <dbReference type="Proteomes" id="UP000694844"/>
    </source>
</evidence>
<dbReference type="Proteomes" id="UP000694844">
    <property type="component" value="Chromosome 4"/>
</dbReference>
<proteinExistence type="predicted"/>